<evidence type="ECO:0000313" key="9">
    <source>
        <dbReference type="Proteomes" id="UP001412067"/>
    </source>
</evidence>
<feature type="transmembrane region" description="Helical" evidence="6">
    <location>
        <begin position="142"/>
        <end position="164"/>
    </location>
</feature>
<evidence type="ECO:0000256" key="2">
    <source>
        <dbReference type="ARBA" id="ARBA00022448"/>
    </source>
</evidence>
<dbReference type="PROSITE" id="PS50850">
    <property type="entry name" value="MFS"/>
    <property type="match status" value="1"/>
</dbReference>
<dbReference type="PRINTS" id="PR01035">
    <property type="entry name" value="TCRTETA"/>
</dbReference>
<dbReference type="SUPFAM" id="SSF103473">
    <property type="entry name" value="MFS general substrate transporter"/>
    <property type="match status" value="1"/>
</dbReference>
<evidence type="ECO:0000259" key="7">
    <source>
        <dbReference type="PROSITE" id="PS50850"/>
    </source>
</evidence>
<evidence type="ECO:0000256" key="5">
    <source>
        <dbReference type="ARBA" id="ARBA00023136"/>
    </source>
</evidence>
<feature type="transmembrane region" description="Helical" evidence="6">
    <location>
        <begin position="7"/>
        <end position="25"/>
    </location>
</feature>
<keyword evidence="5 6" id="KW-0472">Membrane</keyword>
<evidence type="ECO:0000313" key="8">
    <source>
        <dbReference type="EMBL" id="KAK8963139.1"/>
    </source>
</evidence>
<comment type="caution">
    <text evidence="8">The sequence shown here is derived from an EMBL/GenBank/DDBJ whole genome shotgun (WGS) entry which is preliminary data.</text>
</comment>
<dbReference type="InterPro" id="IPR020846">
    <property type="entry name" value="MFS_dom"/>
</dbReference>
<reference evidence="8 9" key="1">
    <citation type="journal article" date="2022" name="Nat. Plants">
        <title>Genomes of leafy and leafless Platanthera orchids illuminate the evolution of mycoheterotrophy.</title>
        <authorList>
            <person name="Li M.H."/>
            <person name="Liu K.W."/>
            <person name="Li Z."/>
            <person name="Lu H.C."/>
            <person name="Ye Q.L."/>
            <person name="Zhang D."/>
            <person name="Wang J.Y."/>
            <person name="Li Y.F."/>
            <person name="Zhong Z.M."/>
            <person name="Liu X."/>
            <person name="Yu X."/>
            <person name="Liu D.K."/>
            <person name="Tu X.D."/>
            <person name="Liu B."/>
            <person name="Hao Y."/>
            <person name="Liao X.Y."/>
            <person name="Jiang Y.T."/>
            <person name="Sun W.H."/>
            <person name="Chen J."/>
            <person name="Chen Y.Q."/>
            <person name="Ai Y."/>
            <person name="Zhai J.W."/>
            <person name="Wu S.S."/>
            <person name="Zhou Z."/>
            <person name="Hsiao Y.Y."/>
            <person name="Wu W.L."/>
            <person name="Chen Y.Y."/>
            <person name="Lin Y.F."/>
            <person name="Hsu J.L."/>
            <person name="Li C.Y."/>
            <person name="Wang Z.W."/>
            <person name="Zhao X."/>
            <person name="Zhong W.Y."/>
            <person name="Ma X.K."/>
            <person name="Ma L."/>
            <person name="Huang J."/>
            <person name="Chen G.Z."/>
            <person name="Huang M.Z."/>
            <person name="Huang L."/>
            <person name="Peng D.H."/>
            <person name="Luo Y.B."/>
            <person name="Zou S.Q."/>
            <person name="Chen S.P."/>
            <person name="Lan S."/>
            <person name="Tsai W.C."/>
            <person name="Van de Peer Y."/>
            <person name="Liu Z.J."/>
        </authorList>
    </citation>
    <scope>NUCLEOTIDE SEQUENCE [LARGE SCALE GENOMIC DNA]</scope>
    <source>
        <strain evidence="8">Lor288</strain>
    </source>
</reference>
<keyword evidence="9" id="KW-1185">Reference proteome</keyword>
<dbReference type="Gene3D" id="1.20.1250.20">
    <property type="entry name" value="MFS general substrate transporter like domains"/>
    <property type="match status" value="1"/>
</dbReference>
<dbReference type="Proteomes" id="UP001412067">
    <property type="component" value="Unassembled WGS sequence"/>
</dbReference>
<feature type="transmembrane region" description="Helical" evidence="6">
    <location>
        <begin position="404"/>
        <end position="424"/>
    </location>
</feature>
<dbReference type="PANTHER" id="PTHR23504">
    <property type="entry name" value="MAJOR FACILITATOR SUPERFAMILY DOMAIN-CONTAINING PROTEIN 10"/>
    <property type="match status" value="1"/>
</dbReference>
<dbReference type="PANTHER" id="PTHR23504:SF1">
    <property type="entry name" value="GH21943P-RELATED"/>
    <property type="match status" value="1"/>
</dbReference>
<protein>
    <recommendedName>
        <fullName evidence="7">Major facilitator superfamily (MFS) profile domain-containing protein</fullName>
    </recommendedName>
</protein>
<evidence type="ECO:0000256" key="6">
    <source>
        <dbReference type="SAM" id="Phobius"/>
    </source>
</evidence>
<feature type="transmembrane region" description="Helical" evidence="6">
    <location>
        <begin position="45"/>
        <end position="68"/>
    </location>
</feature>
<dbReference type="InterPro" id="IPR001958">
    <property type="entry name" value="Tet-R_TetA/multi-R_MdtG-like"/>
</dbReference>
<evidence type="ECO:0000256" key="1">
    <source>
        <dbReference type="ARBA" id="ARBA00004141"/>
    </source>
</evidence>
<feature type="transmembrane region" description="Helical" evidence="6">
    <location>
        <begin position="80"/>
        <end position="98"/>
    </location>
</feature>
<organism evidence="8 9">
    <name type="scientific">Platanthera guangdongensis</name>
    <dbReference type="NCBI Taxonomy" id="2320717"/>
    <lineage>
        <taxon>Eukaryota</taxon>
        <taxon>Viridiplantae</taxon>
        <taxon>Streptophyta</taxon>
        <taxon>Embryophyta</taxon>
        <taxon>Tracheophyta</taxon>
        <taxon>Spermatophyta</taxon>
        <taxon>Magnoliopsida</taxon>
        <taxon>Liliopsida</taxon>
        <taxon>Asparagales</taxon>
        <taxon>Orchidaceae</taxon>
        <taxon>Orchidoideae</taxon>
        <taxon>Orchideae</taxon>
        <taxon>Orchidinae</taxon>
        <taxon>Platanthera</taxon>
    </lineage>
</organism>
<accession>A0ABR2MHT8</accession>
<gene>
    <name evidence="8" type="ORF">KSP40_PGU001181</name>
</gene>
<feature type="transmembrane region" description="Helical" evidence="6">
    <location>
        <begin position="241"/>
        <end position="266"/>
    </location>
</feature>
<proteinExistence type="predicted"/>
<keyword evidence="4 6" id="KW-1133">Transmembrane helix</keyword>
<feature type="transmembrane region" description="Helical" evidence="6">
    <location>
        <begin position="104"/>
        <end position="130"/>
    </location>
</feature>
<feature type="transmembrane region" description="Helical" evidence="6">
    <location>
        <begin position="365"/>
        <end position="384"/>
    </location>
</feature>
<dbReference type="Pfam" id="PF07690">
    <property type="entry name" value="MFS_1"/>
    <property type="match status" value="1"/>
</dbReference>
<keyword evidence="2" id="KW-0813">Transport</keyword>
<dbReference type="EMBL" id="JBBWWR010000007">
    <property type="protein sequence ID" value="KAK8963139.1"/>
    <property type="molecule type" value="Genomic_DNA"/>
</dbReference>
<feature type="transmembrane region" description="Helical" evidence="6">
    <location>
        <begin position="170"/>
        <end position="188"/>
    </location>
</feature>
<dbReference type="CDD" id="cd17330">
    <property type="entry name" value="MFS_SLC46_TetA_like"/>
    <property type="match status" value="1"/>
</dbReference>
<sequence length="441" mass="46986">MKDLQGLGHLFACAFLTSFAGSIVIPAITDVTMEALCPGENQCSLAIYLTGFTQAMTGLGTFLVTPFVGNLSDKYGRKTLLTLPMTVGILPLVILAFGRTSSYFYWYYFFKMFTGMFCDGSLQCLTLAYVADKTCEERRISAFGVLSGISAAGFVSAILIARFLPTSATFQVSAAVAVIAAIYMRIFLAETDGGATLADQSHRPLFSPYPPSDVESPAKLPSLGNGFSPVVMFSLFRSSMILSRAAIVAFIDSLGSSGVQASMLYYLKAQFQFSKDQYADLMLIVGVAGAISQLLLMPAIAPIFGEEMLLSAGLLATCANVFLTSFAWSSWVPYFSSTFVVFSVFGQPCLRTIVSKTVGPNDQGLAQGGITGISSIASIISPLLFSPLTALFLSENAPFDFRGFSLMCGGFAHLIAFALSFTLCSAGGSLRRKFSAGETAV</sequence>
<feature type="transmembrane region" description="Helical" evidence="6">
    <location>
        <begin position="308"/>
        <end position="328"/>
    </location>
</feature>
<comment type="subcellular location">
    <subcellularLocation>
        <location evidence="1">Membrane</location>
        <topology evidence="1">Multi-pass membrane protein</topology>
    </subcellularLocation>
</comment>
<feature type="domain" description="Major facilitator superfamily (MFS) profile" evidence="7">
    <location>
        <begin position="1"/>
        <end position="428"/>
    </location>
</feature>
<keyword evidence="3 6" id="KW-0812">Transmembrane</keyword>
<name>A0ABR2MHT8_9ASPA</name>
<dbReference type="InterPro" id="IPR011701">
    <property type="entry name" value="MFS"/>
</dbReference>
<dbReference type="InterPro" id="IPR036259">
    <property type="entry name" value="MFS_trans_sf"/>
</dbReference>
<evidence type="ECO:0000256" key="3">
    <source>
        <dbReference type="ARBA" id="ARBA00022692"/>
    </source>
</evidence>
<evidence type="ECO:0000256" key="4">
    <source>
        <dbReference type="ARBA" id="ARBA00022989"/>
    </source>
</evidence>
<feature type="transmembrane region" description="Helical" evidence="6">
    <location>
        <begin position="278"/>
        <end position="296"/>
    </location>
</feature>